<sequence>MTGIDGDELKSLLINTYSEFTETESEKVLILLVTDEMELPATLNGLIKTLELPLPTSDEIAELISAYLPTLTGEKVDLQEVAALTTAAAGLTKEDIKAGLRLAIAKEPLGKKQVNCDAYGGLRHRSFASASEAYIAAQSDIVQETDLVRCLGWATPSRWSVDIARSLLKYKINRFASFNLNFIPEPPVYDFGGLDNLRQFIQDAKRDFAPRARAANIPLPKGCLLVGPPGTGKTLAANVSARELGFPLVSVDTGAVATGGATYLKRLLTRVEACAPVLLYFDELDKLFTANTISGEDSGSKQILGTLLTWLQDKQSPVFVVATLNRLDALPPELTRVGRFDEIFYVGFPTAIERKQIVTLHASRFDERYHCPDSPLSEAQWRILLGKTVNCTGAELARMVEKAARKLFHQSLPIQIGLHELLVEREAMVPLYVRDTDRILAIENRARYVAQPAAKDDTSIYAPPITTFWGEKRPAVG</sequence>
<evidence type="ECO:0000259" key="5">
    <source>
        <dbReference type="SMART" id="SM00382"/>
    </source>
</evidence>
<protein>
    <recommendedName>
        <fullName evidence="4">Uncharacterized AAA domain-containing protein ycf46</fullName>
    </recommendedName>
</protein>
<evidence type="ECO:0000256" key="4">
    <source>
        <dbReference type="ARBA" id="ARBA00040480"/>
    </source>
</evidence>
<dbReference type="InterPro" id="IPR027417">
    <property type="entry name" value="P-loop_NTPase"/>
</dbReference>
<evidence type="ECO:0000256" key="2">
    <source>
        <dbReference type="ARBA" id="ARBA00022840"/>
    </source>
</evidence>
<evidence type="ECO:0000256" key="3">
    <source>
        <dbReference type="ARBA" id="ARBA00038088"/>
    </source>
</evidence>
<organism evidence="6 7">
    <name type="scientific">Scytonema hofmannii FACHB-248</name>
    <dbReference type="NCBI Taxonomy" id="1842502"/>
    <lineage>
        <taxon>Bacteria</taxon>
        <taxon>Bacillati</taxon>
        <taxon>Cyanobacteriota</taxon>
        <taxon>Cyanophyceae</taxon>
        <taxon>Nostocales</taxon>
        <taxon>Scytonemataceae</taxon>
        <taxon>Scytonema</taxon>
    </lineage>
</organism>
<evidence type="ECO:0000313" key="7">
    <source>
        <dbReference type="Proteomes" id="UP000660380"/>
    </source>
</evidence>
<proteinExistence type="inferred from homology"/>
<accession>A0ABR8GN59</accession>
<dbReference type="PANTHER" id="PTHR42960:SF1">
    <property type="entry name" value="YCF46 PROTEIN"/>
    <property type="match status" value="1"/>
</dbReference>
<dbReference type="Proteomes" id="UP000660380">
    <property type="component" value="Unassembled WGS sequence"/>
</dbReference>
<keyword evidence="7" id="KW-1185">Reference proteome</keyword>
<dbReference type="SUPFAM" id="SSF52540">
    <property type="entry name" value="P-loop containing nucleoside triphosphate hydrolases"/>
    <property type="match status" value="1"/>
</dbReference>
<keyword evidence="1" id="KW-0547">Nucleotide-binding</keyword>
<dbReference type="SMART" id="SM00382">
    <property type="entry name" value="AAA"/>
    <property type="match status" value="1"/>
</dbReference>
<dbReference type="InterPro" id="IPR003593">
    <property type="entry name" value="AAA+_ATPase"/>
</dbReference>
<reference evidence="6 7" key="1">
    <citation type="journal article" date="2020" name="ISME J.">
        <title>Comparative genomics reveals insights into cyanobacterial evolution and habitat adaptation.</title>
        <authorList>
            <person name="Chen M.Y."/>
            <person name="Teng W.K."/>
            <person name="Zhao L."/>
            <person name="Hu C.X."/>
            <person name="Zhou Y.K."/>
            <person name="Han B.P."/>
            <person name="Song L.R."/>
            <person name="Shu W.S."/>
        </authorList>
    </citation>
    <scope>NUCLEOTIDE SEQUENCE [LARGE SCALE GENOMIC DNA]</scope>
    <source>
        <strain evidence="6 7">FACHB-248</strain>
    </source>
</reference>
<dbReference type="EMBL" id="JACJTA010000015">
    <property type="protein sequence ID" value="MBD2604773.1"/>
    <property type="molecule type" value="Genomic_DNA"/>
</dbReference>
<gene>
    <name evidence="6" type="ORF">H6G81_09590</name>
</gene>
<evidence type="ECO:0000256" key="1">
    <source>
        <dbReference type="ARBA" id="ARBA00022741"/>
    </source>
</evidence>
<keyword evidence="2" id="KW-0067">ATP-binding</keyword>
<dbReference type="Pfam" id="PF00004">
    <property type="entry name" value="AAA"/>
    <property type="match status" value="1"/>
</dbReference>
<dbReference type="Gene3D" id="3.40.50.300">
    <property type="entry name" value="P-loop containing nucleotide triphosphate hydrolases"/>
    <property type="match status" value="1"/>
</dbReference>
<dbReference type="InterPro" id="IPR003959">
    <property type="entry name" value="ATPase_AAA_core"/>
</dbReference>
<dbReference type="InterPro" id="IPR052381">
    <property type="entry name" value="AAA_domain_protein"/>
</dbReference>
<comment type="caution">
    <text evidence="6">The sequence shown here is derived from an EMBL/GenBank/DDBJ whole genome shotgun (WGS) entry which is preliminary data.</text>
</comment>
<dbReference type="PANTHER" id="PTHR42960">
    <property type="entry name" value="YCF46 PROTEIN"/>
    <property type="match status" value="1"/>
</dbReference>
<name>A0ABR8GN59_9CYAN</name>
<comment type="similarity">
    <text evidence="3">Belongs to the AAA ATPase family. Highly divergent.</text>
</comment>
<feature type="domain" description="AAA+ ATPase" evidence="5">
    <location>
        <begin position="219"/>
        <end position="350"/>
    </location>
</feature>
<evidence type="ECO:0000313" key="6">
    <source>
        <dbReference type="EMBL" id="MBD2604773.1"/>
    </source>
</evidence>